<evidence type="ECO:0000313" key="9">
    <source>
        <dbReference type="EMBL" id="CAF4596828.1"/>
    </source>
</evidence>
<sequence length="220" mass="25150">MLSNITTSTSIESQFDSALDLIRHLRPQQVEKNLSNINDLVLDLTEEFLLDIVNQPLKVLRDRIVGKDYLLCDYNRNGDSYRSPWTNTYTPPSNGNLPSDSLRQLEIEANQMFEQYDKMPFDSGVSSVYFWNLENGFAGVILIKKIYHGSSTSEGCRDSIHVVVVEEKQNDHSAHYKLTSTVMLWLNTDKTMSGMMNLTGKLIQQLESDHQIADFSQHIK</sequence>
<proteinExistence type="inferred from homology"/>
<comment type="caution">
    <text evidence="8">The sequence shown here is derived from an EMBL/GenBank/DDBJ whole genome shotgun (WGS) entry which is preliminary data.</text>
</comment>
<keyword evidence="3 7" id="KW-0117">Actin capping</keyword>
<evidence type="ECO:0000313" key="10">
    <source>
        <dbReference type="Proteomes" id="UP000663872"/>
    </source>
</evidence>
<gene>
    <name evidence="8" type="ORF">GRG538_LOCUS17024</name>
    <name evidence="9" type="ORF">QYT958_LOCUS11280</name>
</gene>
<comment type="function">
    <text evidence="7">F-actin-capping proteins bind in a Ca(2+)-independent manner to the fast growing ends of actin filaments (barbed end) thereby blocking the exchange of subunits at these ends. Unlike other capping proteins (such as gelsolin and severin), these proteins do not sever actin filaments.</text>
</comment>
<dbReference type="InterPro" id="IPR042276">
    <property type="entry name" value="CapZ_alpha/beta_2"/>
</dbReference>
<keyword evidence="4 7" id="KW-0963">Cytoplasm</keyword>
<dbReference type="InterPro" id="IPR037282">
    <property type="entry name" value="CapZ_alpha/beta"/>
</dbReference>
<dbReference type="EMBL" id="CAJOBR010001304">
    <property type="protein sequence ID" value="CAF4596828.1"/>
    <property type="molecule type" value="Genomic_DNA"/>
</dbReference>
<dbReference type="PRINTS" id="PR00192">
    <property type="entry name" value="FACTINCAPB"/>
</dbReference>
<name>A0A818GLG8_9BILA</name>
<dbReference type="PANTHER" id="PTHR10619">
    <property type="entry name" value="F-ACTIN-CAPPING PROTEIN SUBUNIT BETA"/>
    <property type="match status" value="1"/>
</dbReference>
<dbReference type="GO" id="GO:0051016">
    <property type="term" value="P:barbed-end actin filament capping"/>
    <property type="evidence" value="ECO:0007669"/>
    <property type="project" value="UniProtKB-UniRule"/>
</dbReference>
<organism evidence="8 10">
    <name type="scientific">Rotaria socialis</name>
    <dbReference type="NCBI Taxonomy" id="392032"/>
    <lineage>
        <taxon>Eukaryota</taxon>
        <taxon>Metazoa</taxon>
        <taxon>Spiralia</taxon>
        <taxon>Gnathifera</taxon>
        <taxon>Rotifera</taxon>
        <taxon>Eurotatoria</taxon>
        <taxon>Bdelloidea</taxon>
        <taxon>Philodinida</taxon>
        <taxon>Philodinidae</taxon>
        <taxon>Rotaria</taxon>
    </lineage>
</organism>
<comment type="subcellular location">
    <subcellularLocation>
        <location evidence="1 7">Cytoplasm</location>
        <location evidence="1 7">Cytoskeleton</location>
    </subcellularLocation>
</comment>
<dbReference type="Pfam" id="PF01115">
    <property type="entry name" value="F_actin_cap_B"/>
    <property type="match status" value="1"/>
</dbReference>
<dbReference type="PANTHER" id="PTHR10619:SF0">
    <property type="entry name" value="F-ACTIN-CAPPING PROTEIN SUBUNIT BETA ISOFORMS 1 AND 2"/>
    <property type="match status" value="1"/>
</dbReference>
<dbReference type="InterPro" id="IPR043175">
    <property type="entry name" value="CAPZB_N"/>
</dbReference>
<dbReference type="SUPFAM" id="SSF90096">
    <property type="entry name" value="Subunits of heterodimeric actin filament capping protein Capz"/>
    <property type="match status" value="1"/>
</dbReference>
<dbReference type="GO" id="GO:0051015">
    <property type="term" value="F:actin filament binding"/>
    <property type="evidence" value="ECO:0007669"/>
    <property type="project" value="TreeGrafter"/>
</dbReference>
<dbReference type="EMBL" id="CAJNYT010002760">
    <property type="protein sequence ID" value="CAF3491575.1"/>
    <property type="molecule type" value="Genomic_DNA"/>
</dbReference>
<evidence type="ECO:0000256" key="3">
    <source>
        <dbReference type="ARBA" id="ARBA00022467"/>
    </source>
</evidence>
<dbReference type="Proteomes" id="UP000663872">
    <property type="component" value="Unassembled WGS sequence"/>
</dbReference>
<dbReference type="GO" id="GO:0051490">
    <property type="term" value="P:negative regulation of filopodium assembly"/>
    <property type="evidence" value="ECO:0007669"/>
    <property type="project" value="TreeGrafter"/>
</dbReference>
<evidence type="ECO:0000256" key="5">
    <source>
        <dbReference type="ARBA" id="ARBA00023203"/>
    </source>
</evidence>
<keyword evidence="6 7" id="KW-0206">Cytoskeleton</keyword>
<protein>
    <recommendedName>
        <fullName evidence="7">F-actin-capping protein subunit beta</fullName>
    </recommendedName>
</protein>
<reference evidence="8" key="1">
    <citation type="submission" date="2021-02" db="EMBL/GenBank/DDBJ databases">
        <authorList>
            <person name="Nowell W R."/>
        </authorList>
    </citation>
    <scope>NUCLEOTIDE SEQUENCE</scope>
</reference>
<comment type="subunit">
    <text evidence="7">Heterodimer of an alpha and a beta subunit.</text>
</comment>
<comment type="similarity">
    <text evidence="2 7">Belongs to the F-actin-capping protein beta subunit family.</text>
</comment>
<evidence type="ECO:0000256" key="1">
    <source>
        <dbReference type="ARBA" id="ARBA00004245"/>
    </source>
</evidence>
<dbReference type="GO" id="GO:0008290">
    <property type="term" value="C:F-actin capping protein complex"/>
    <property type="evidence" value="ECO:0007669"/>
    <property type="project" value="UniProtKB-UniRule"/>
</dbReference>
<dbReference type="GO" id="GO:0000902">
    <property type="term" value="P:cell morphogenesis"/>
    <property type="evidence" value="ECO:0007669"/>
    <property type="project" value="TreeGrafter"/>
</dbReference>
<dbReference type="FunFam" id="1.20.58.570:FF:000001">
    <property type="entry name" value="F-actin-capping protein subunit beta"/>
    <property type="match status" value="1"/>
</dbReference>
<dbReference type="Gene3D" id="1.20.58.570">
    <property type="match status" value="1"/>
</dbReference>
<dbReference type="GO" id="GO:0010591">
    <property type="term" value="P:regulation of lamellipodium assembly"/>
    <property type="evidence" value="ECO:0007669"/>
    <property type="project" value="TreeGrafter"/>
</dbReference>
<dbReference type="Gene3D" id="3.90.1150.210">
    <property type="entry name" value="F-actin capping protein, beta subunit"/>
    <property type="match status" value="1"/>
</dbReference>
<evidence type="ECO:0000256" key="7">
    <source>
        <dbReference type="RuleBase" id="RU365078"/>
    </source>
</evidence>
<evidence type="ECO:0000256" key="4">
    <source>
        <dbReference type="ARBA" id="ARBA00022490"/>
    </source>
</evidence>
<evidence type="ECO:0000256" key="2">
    <source>
        <dbReference type="ARBA" id="ARBA00006039"/>
    </source>
</evidence>
<evidence type="ECO:0000313" key="8">
    <source>
        <dbReference type="EMBL" id="CAF3491575.1"/>
    </source>
</evidence>
<accession>A0A818GLG8</accession>
<keyword evidence="5 7" id="KW-0009">Actin-binding</keyword>
<dbReference type="Proteomes" id="UP000663848">
    <property type="component" value="Unassembled WGS sequence"/>
</dbReference>
<evidence type="ECO:0000256" key="6">
    <source>
        <dbReference type="ARBA" id="ARBA00023212"/>
    </source>
</evidence>
<dbReference type="InterPro" id="IPR001698">
    <property type="entry name" value="CAPZB"/>
</dbReference>
<dbReference type="AlphaFoldDB" id="A0A818GLG8"/>